<feature type="binding site" evidence="6">
    <location>
        <position position="58"/>
    </location>
    <ligand>
        <name>Zn(2+)</name>
        <dbReference type="ChEBI" id="CHEBI:29105"/>
    </ligand>
</feature>
<dbReference type="GO" id="GO:0008270">
    <property type="term" value="F:zinc ion binding"/>
    <property type="evidence" value="ECO:0007669"/>
    <property type="project" value="UniProtKB-UniRule"/>
</dbReference>
<dbReference type="PROSITE" id="PS50157">
    <property type="entry name" value="ZINC_FINGER_C2H2_2"/>
    <property type="match status" value="1"/>
</dbReference>
<dbReference type="GO" id="GO:0005634">
    <property type="term" value="C:nucleus"/>
    <property type="evidence" value="ECO:0007669"/>
    <property type="project" value="InterPro"/>
</dbReference>
<keyword evidence="4 6" id="KW-0862">Zinc</keyword>
<evidence type="ECO:0000313" key="9">
    <source>
        <dbReference type="EMBL" id="KAJ8948487.1"/>
    </source>
</evidence>
<accession>A0AAV8YCF0</accession>
<dbReference type="Proteomes" id="UP001162162">
    <property type="component" value="Unassembled WGS sequence"/>
</dbReference>
<feature type="binding site" evidence="6">
    <location>
        <position position="55"/>
    </location>
    <ligand>
        <name>Zn(2+)</name>
        <dbReference type="ChEBI" id="CHEBI:29105"/>
    </ligand>
</feature>
<dbReference type="InterPro" id="IPR013087">
    <property type="entry name" value="Znf_C2H2_type"/>
</dbReference>
<dbReference type="PROSITE" id="PS51915">
    <property type="entry name" value="ZAD"/>
    <property type="match status" value="1"/>
</dbReference>
<dbReference type="Gene3D" id="3.30.160.60">
    <property type="entry name" value="Classic Zinc Finger"/>
    <property type="match status" value="5"/>
</dbReference>
<dbReference type="PANTHER" id="PTHR24379">
    <property type="entry name" value="KRAB AND ZINC FINGER DOMAIN-CONTAINING"/>
    <property type="match status" value="1"/>
</dbReference>
<dbReference type="InterPro" id="IPR012934">
    <property type="entry name" value="Znf_AD"/>
</dbReference>
<keyword evidence="10" id="KW-1185">Reference proteome</keyword>
<keyword evidence="1 6" id="KW-0479">Metal-binding</keyword>
<evidence type="ECO:0000313" key="10">
    <source>
        <dbReference type="Proteomes" id="UP001162162"/>
    </source>
</evidence>
<gene>
    <name evidence="9" type="ORF">NQ318_000024</name>
</gene>
<dbReference type="AlphaFoldDB" id="A0AAV8YCF0"/>
<dbReference type="PANTHER" id="PTHR24379:SF121">
    <property type="entry name" value="C2H2-TYPE DOMAIN-CONTAINING PROTEIN"/>
    <property type="match status" value="1"/>
</dbReference>
<proteinExistence type="predicted"/>
<evidence type="ECO:0000259" key="7">
    <source>
        <dbReference type="PROSITE" id="PS50157"/>
    </source>
</evidence>
<dbReference type="SMART" id="SM00868">
    <property type="entry name" value="zf-AD"/>
    <property type="match status" value="2"/>
</dbReference>
<protein>
    <submittedName>
        <fullName evidence="9">Uncharacterized protein</fullName>
    </submittedName>
</protein>
<dbReference type="Pfam" id="PF00096">
    <property type="entry name" value="zf-C2H2"/>
    <property type="match status" value="1"/>
</dbReference>
<feature type="domain" description="ZAD" evidence="8">
    <location>
        <begin position="14"/>
        <end position="82"/>
    </location>
</feature>
<evidence type="ECO:0000256" key="6">
    <source>
        <dbReference type="PROSITE-ProRule" id="PRU01263"/>
    </source>
</evidence>
<evidence type="ECO:0000256" key="3">
    <source>
        <dbReference type="ARBA" id="ARBA00022771"/>
    </source>
</evidence>
<evidence type="ECO:0000256" key="5">
    <source>
        <dbReference type="PROSITE-ProRule" id="PRU00042"/>
    </source>
</evidence>
<dbReference type="EMBL" id="JAPWTK010000135">
    <property type="protein sequence ID" value="KAJ8948487.1"/>
    <property type="molecule type" value="Genomic_DNA"/>
</dbReference>
<organism evidence="9 10">
    <name type="scientific">Aromia moschata</name>
    <dbReference type="NCBI Taxonomy" id="1265417"/>
    <lineage>
        <taxon>Eukaryota</taxon>
        <taxon>Metazoa</taxon>
        <taxon>Ecdysozoa</taxon>
        <taxon>Arthropoda</taxon>
        <taxon>Hexapoda</taxon>
        <taxon>Insecta</taxon>
        <taxon>Pterygota</taxon>
        <taxon>Neoptera</taxon>
        <taxon>Endopterygota</taxon>
        <taxon>Coleoptera</taxon>
        <taxon>Polyphaga</taxon>
        <taxon>Cucujiformia</taxon>
        <taxon>Chrysomeloidea</taxon>
        <taxon>Cerambycidae</taxon>
        <taxon>Cerambycinae</taxon>
        <taxon>Callichromatini</taxon>
        <taxon>Aromia</taxon>
    </lineage>
</organism>
<dbReference type="SUPFAM" id="SSF57667">
    <property type="entry name" value="beta-beta-alpha zinc fingers"/>
    <property type="match status" value="4"/>
</dbReference>
<keyword evidence="3 5" id="KW-0863">Zinc-finger</keyword>
<keyword evidence="2" id="KW-0677">Repeat</keyword>
<evidence type="ECO:0000256" key="1">
    <source>
        <dbReference type="ARBA" id="ARBA00022723"/>
    </source>
</evidence>
<feature type="domain" description="C2H2-type" evidence="7">
    <location>
        <begin position="467"/>
        <end position="494"/>
    </location>
</feature>
<comment type="caution">
    <text evidence="9">The sequence shown here is derived from an EMBL/GenBank/DDBJ whole genome shotgun (WGS) entry which is preliminary data.</text>
</comment>
<dbReference type="InterPro" id="IPR036236">
    <property type="entry name" value="Znf_C2H2_sf"/>
</dbReference>
<name>A0AAV8YCF0_9CUCU</name>
<evidence type="ECO:0000256" key="2">
    <source>
        <dbReference type="ARBA" id="ARBA00022737"/>
    </source>
</evidence>
<evidence type="ECO:0000259" key="8">
    <source>
        <dbReference type="PROSITE" id="PS51915"/>
    </source>
</evidence>
<sequence>MCEFLSVVMNETEEICRFCLKTIEKPLPIDEKVKEIIEILMLKLDLRISPEHVMCYGCAETLKTALDFKSACIYTEDCLYPFIEGKNETRLDLWEIYFKVNDSKDVVSVEGREVCRFCMKLSDSDRCTPIDMMIEKNMEIKKLLENYLPEVIMGAIEKPVACENCYNFLRQYSLFVTSFSHVEQQIQSHAIRTLGRDCVGEIDLRQVRDFSLDKLIKREVETIDNAKVAKNGLEIFNEIESKEKIVFEKENQMNENNTLILIYPSMIFYGNAEIKPTVVETSYNPEEANHTVIERVKGPDQDASELETNLHVKGGVEDVTETIHRCQLCPYKAQYKCVLARHMLIHKDISEVKAYPCKLCPFKSKWMYSLTKHMLTHKDISEVTTYDCNFCSYKAKRKIQLKIHMLTHKDNPKARLKQYLTKHMLVHKDISEVTNYQCALCPYKTKRRYYLTQHMLIHKDFSEVTTYDCNFCSFKTKRKSSLKIHMLVHTDNPKNAARTIHHCKQCPYEAKRKSELAKHMLVHKDISEVTTYDCNRCSFKTKHKYNLTTHILTHKDNPKNAAEIGTDKSVKDVEETIHHCKHCPYKTKLKRYLTKHMLVHKDISEVKAYRCKLCPYKTKRKECLTSHTLIHKDPSEVTTYHCNVCLFKTKHKSYMRRHMLTHQDKPKVTYYQSKLCPYPDSTAKQTLM</sequence>
<reference evidence="9" key="1">
    <citation type="journal article" date="2023" name="Insect Mol. Biol.">
        <title>Genome sequencing provides insights into the evolution of gene families encoding plant cell wall-degrading enzymes in longhorned beetles.</title>
        <authorList>
            <person name="Shin N.R."/>
            <person name="Okamura Y."/>
            <person name="Kirsch R."/>
            <person name="Pauchet Y."/>
        </authorList>
    </citation>
    <scope>NUCLEOTIDE SEQUENCE</scope>
    <source>
        <strain evidence="9">AMC_N1</strain>
    </source>
</reference>
<feature type="binding site" evidence="6">
    <location>
        <position position="16"/>
    </location>
    <ligand>
        <name>Zn(2+)</name>
        <dbReference type="ChEBI" id="CHEBI:29105"/>
    </ligand>
</feature>
<evidence type="ECO:0000256" key="4">
    <source>
        <dbReference type="ARBA" id="ARBA00022833"/>
    </source>
</evidence>
<feature type="binding site" evidence="6">
    <location>
        <position position="19"/>
    </location>
    <ligand>
        <name>Zn(2+)</name>
        <dbReference type="ChEBI" id="CHEBI:29105"/>
    </ligand>
</feature>
<dbReference type="SMART" id="SM00355">
    <property type="entry name" value="ZnF_C2H2"/>
    <property type="match status" value="10"/>
</dbReference>